<proteinExistence type="predicted"/>
<dbReference type="Proteomes" id="UP000789325">
    <property type="component" value="Unassembled WGS sequence"/>
</dbReference>
<protein>
    <submittedName>
        <fullName evidence="2">Uncharacterized protein</fullName>
    </submittedName>
</protein>
<feature type="compositionally biased region" description="Polar residues" evidence="1">
    <location>
        <begin position="1"/>
        <end position="10"/>
    </location>
</feature>
<dbReference type="RefSeq" id="WP_129589958.1">
    <property type="nucleotide sequence ID" value="NZ_PPEL01000100.1"/>
</dbReference>
<organism evidence="2 3">
    <name type="scientific">Rubneribacter badeniensis</name>
    <dbReference type="NCBI Taxonomy" id="2070688"/>
    <lineage>
        <taxon>Bacteria</taxon>
        <taxon>Bacillati</taxon>
        <taxon>Actinomycetota</taxon>
        <taxon>Coriobacteriia</taxon>
        <taxon>Eggerthellales</taxon>
        <taxon>Eggerthellaceae</taxon>
        <taxon>Rubneribacter</taxon>
    </lineage>
</organism>
<gene>
    <name evidence="2" type="ORF">K8V16_03280</name>
</gene>
<feature type="compositionally biased region" description="Basic and acidic residues" evidence="1">
    <location>
        <begin position="100"/>
        <end position="110"/>
    </location>
</feature>
<dbReference type="EMBL" id="DYZL01000060">
    <property type="protein sequence ID" value="HJH42796.1"/>
    <property type="molecule type" value="Genomic_DNA"/>
</dbReference>
<evidence type="ECO:0000313" key="3">
    <source>
        <dbReference type="Proteomes" id="UP000789325"/>
    </source>
</evidence>
<reference evidence="2" key="2">
    <citation type="submission" date="2021-09" db="EMBL/GenBank/DDBJ databases">
        <authorList>
            <person name="Gilroy R."/>
        </authorList>
    </citation>
    <scope>NUCLEOTIDE SEQUENCE</scope>
    <source>
        <strain evidence="2">USAMLcec12-2067</strain>
    </source>
</reference>
<evidence type="ECO:0000256" key="1">
    <source>
        <dbReference type="SAM" id="MobiDB-lite"/>
    </source>
</evidence>
<feature type="region of interest" description="Disordered" evidence="1">
    <location>
        <begin position="100"/>
        <end position="129"/>
    </location>
</feature>
<name>A0A9D3AD00_9ACTN</name>
<evidence type="ECO:0000313" key="2">
    <source>
        <dbReference type="EMBL" id="HJH42796.1"/>
    </source>
</evidence>
<feature type="compositionally biased region" description="Basic residues" evidence="1">
    <location>
        <begin position="111"/>
        <end position="122"/>
    </location>
</feature>
<dbReference type="AlphaFoldDB" id="A0A9D3AD00"/>
<sequence length="160" mass="18058">MATKPHSGTKSARFRGKGHSPAAKAQVGEIDARQNVANRARMRFGGHFRADSGHGTALWHGPTSAGARPKIATWPFVGNSLHEAPEPRFFVPERGFVAKNRDHANMEGRAARKKRRGRKGRRPQCINHDLAPNDMRFFKSTQEFTKTYLKKIRKKRFPSD</sequence>
<reference evidence="2" key="1">
    <citation type="journal article" date="2021" name="PeerJ">
        <title>Extensive microbial diversity within the chicken gut microbiome revealed by metagenomics and culture.</title>
        <authorList>
            <person name="Gilroy R."/>
            <person name="Ravi A."/>
            <person name="Getino M."/>
            <person name="Pursley I."/>
            <person name="Horton D.L."/>
            <person name="Alikhan N.F."/>
            <person name="Baker D."/>
            <person name="Gharbi K."/>
            <person name="Hall N."/>
            <person name="Watson M."/>
            <person name="Adriaenssens E.M."/>
            <person name="Foster-Nyarko E."/>
            <person name="Jarju S."/>
            <person name="Secka A."/>
            <person name="Antonio M."/>
            <person name="Oren A."/>
            <person name="Chaudhuri R.R."/>
            <person name="La Ragione R."/>
            <person name="Hildebrand F."/>
            <person name="Pallen M.J."/>
        </authorList>
    </citation>
    <scope>NUCLEOTIDE SEQUENCE</scope>
    <source>
        <strain evidence="2">USAMLcec12-2067</strain>
    </source>
</reference>
<feature type="region of interest" description="Disordered" evidence="1">
    <location>
        <begin position="1"/>
        <end position="34"/>
    </location>
</feature>
<comment type="caution">
    <text evidence="2">The sequence shown here is derived from an EMBL/GenBank/DDBJ whole genome shotgun (WGS) entry which is preliminary data.</text>
</comment>
<accession>A0A9D3AD00</accession>